<reference evidence="6" key="1">
    <citation type="journal article" date="2020" name="Nature">
        <title>Giant virus diversity and host interactions through global metagenomics.</title>
        <authorList>
            <person name="Schulz F."/>
            <person name="Roux S."/>
            <person name="Paez-Espino D."/>
            <person name="Jungbluth S."/>
            <person name="Walsh D.A."/>
            <person name="Denef V.J."/>
            <person name="McMahon K.D."/>
            <person name="Konstantinidis K.T."/>
            <person name="Eloe-Fadrosh E.A."/>
            <person name="Kyrpides N.C."/>
            <person name="Woyke T."/>
        </authorList>
    </citation>
    <scope>NUCLEOTIDE SEQUENCE</scope>
    <source>
        <strain evidence="6">GVMAG-M-3300009159-65</strain>
    </source>
</reference>
<dbReference type="Gene3D" id="3.20.20.10">
    <property type="entry name" value="Alanine racemase"/>
    <property type="match status" value="1"/>
</dbReference>
<accession>A0A6C0EUT8</accession>
<dbReference type="Pfam" id="PF02784">
    <property type="entry name" value="Orn_Arg_deC_N"/>
    <property type="match status" value="1"/>
</dbReference>
<proteinExistence type="inferred from homology"/>
<dbReference type="EMBL" id="MN738934">
    <property type="protein sequence ID" value="QHT32293.1"/>
    <property type="molecule type" value="Genomic_DNA"/>
</dbReference>
<comment type="cofactor">
    <cofactor evidence="1">
        <name>pyridoxal 5'-phosphate</name>
        <dbReference type="ChEBI" id="CHEBI:597326"/>
    </cofactor>
</comment>
<protein>
    <recommendedName>
        <fullName evidence="5">Orn/DAP/Arg decarboxylase 2 N-terminal domain-containing protein</fullName>
    </recommendedName>
</protein>
<evidence type="ECO:0000256" key="1">
    <source>
        <dbReference type="ARBA" id="ARBA00001933"/>
    </source>
</evidence>
<evidence type="ECO:0000256" key="3">
    <source>
        <dbReference type="ARBA" id="ARBA00022898"/>
    </source>
</evidence>
<dbReference type="PRINTS" id="PR01182">
    <property type="entry name" value="ORNDCRBXLASE"/>
</dbReference>
<dbReference type="InterPro" id="IPR029066">
    <property type="entry name" value="PLP-binding_barrel"/>
</dbReference>
<keyword evidence="3" id="KW-0663">Pyridoxal phosphate</keyword>
<dbReference type="GO" id="GO:0033387">
    <property type="term" value="P:putrescine biosynthetic process from arginine, via ornithine"/>
    <property type="evidence" value="ECO:0007669"/>
    <property type="project" value="TreeGrafter"/>
</dbReference>
<dbReference type="GO" id="GO:0005737">
    <property type="term" value="C:cytoplasm"/>
    <property type="evidence" value="ECO:0007669"/>
    <property type="project" value="TreeGrafter"/>
</dbReference>
<dbReference type="InterPro" id="IPR022644">
    <property type="entry name" value="De-COase2_N"/>
</dbReference>
<comment type="similarity">
    <text evidence="2">Belongs to the Orn/Lys/Arg decarboxylase class-II family.</text>
</comment>
<dbReference type="InterPro" id="IPR002433">
    <property type="entry name" value="Orn_de-COase"/>
</dbReference>
<dbReference type="PANTHER" id="PTHR11482">
    <property type="entry name" value="ARGININE/DIAMINOPIMELATE/ORNITHINE DECARBOXYLASE"/>
    <property type="match status" value="1"/>
</dbReference>
<name>A0A6C0EUT8_9ZZZZ</name>
<dbReference type="PANTHER" id="PTHR11482:SF6">
    <property type="entry name" value="ORNITHINE DECARBOXYLASE 1-RELATED"/>
    <property type="match status" value="1"/>
</dbReference>
<dbReference type="GO" id="GO:0004586">
    <property type="term" value="F:ornithine decarboxylase activity"/>
    <property type="evidence" value="ECO:0007669"/>
    <property type="project" value="TreeGrafter"/>
</dbReference>
<dbReference type="InterPro" id="IPR009006">
    <property type="entry name" value="Ala_racemase/Decarboxylase_C"/>
</dbReference>
<feature type="domain" description="Orn/DAP/Arg decarboxylase 2 N-terminal" evidence="5">
    <location>
        <begin position="12"/>
        <end position="232"/>
    </location>
</feature>
<dbReference type="SUPFAM" id="SSF50621">
    <property type="entry name" value="Alanine racemase C-terminal domain-like"/>
    <property type="match status" value="1"/>
</dbReference>
<dbReference type="Gene3D" id="2.40.37.10">
    <property type="entry name" value="Lyase, Ornithine Decarboxylase, Chain A, domain 1"/>
    <property type="match status" value="1"/>
</dbReference>
<organism evidence="6">
    <name type="scientific">viral metagenome</name>
    <dbReference type="NCBI Taxonomy" id="1070528"/>
    <lineage>
        <taxon>unclassified sequences</taxon>
        <taxon>metagenomes</taxon>
        <taxon>organismal metagenomes</taxon>
    </lineage>
</organism>
<evidence type="ECO:0000259" key="5">
    <source>
        <dbReference type="Pfam" id="PF02784"/>
    </source>
</evidence>
<dbReference type="SUPFAM" id="SSF51419">
    <property type="entry name" value="PLP-binding barrel"/>
    <property type="match status" value="1"/>
</dbReference>
<dbReference type="AlphaFoldDB" id="A0A6C0EUT8"/>
<evidence type="ECO:0000313" key="6">
    <source>
        <dbReference type="EMBL" id="QHT32293.1"/>
    </source>
</evidence>
<evidence type="ECO:0000256" key="4">
    <source>
        <dbReference type="ARBA" id="ARBA00023239"/>
    </source>
</evidence>
<keyword evidence="4" id="KW-0456">Lyase</keyword>
<evidence type="ECO:0000256" key="2">
    <source>
        <dbReference type="ARBA" id="ARBA00008872"/>
    </source>
</evidence>
<sequence length="318" mass="36910">MELQPHCVVNYRIKELYRLWKEQLPYVDIYYKLSYNSTNNVLKIMNDLNVGYSCSSIQEMDDALSLTEPENIIFSNPCKMISHLNYANDKGICLLVFDSECELDKIKKCHPYCSLLLKINTKTNTKTNYLSKKYGCSLEQVSSILVKAKSLNLNVIGFSVNTHCIQYYEALNDCRSATDIANQLSIPITIIDIGDFSSLNKNNFKKNALEVREGMELFENVRFISDVGRFFVESSYTLYFHVICKKMKENRIYYVNHSLTHKTFDNDCLIIRTDVKGELFKSIIYGTTTVMIEIMLPELNVGDKLYIENNYDYKIRQV</sequence>